<reference evidence="2 3" key="1">
    <citation type="submission" date="2024-06" db="EMBL/GenBank/DDBJ databases">
        <title>Draft genome sequence of Geodermatophilus badlandi, a novel member of the Geodermatophilaceae isolated from badland sedimentary rocks in the Red desert, Wyoming, USA.</title>
        <authorList>
            <person name="Ben Tekaya S."/>
            <person name="Nouioui I."/>
            <person name="Flores G.M."/>
            <person name="Shaal M.N."/>
            <person name="Bredoire F."/>
            <person name="Basile F."/>
            <person name="Van Diepen L."/>
            <person name="Ward N.L."/>
        </authorList>
    </citation>
    <scope>NUCLEOTIDE SEQUENCE [LARGE SCALE GENOMIC DNA]</scope>
    <source>
        <strain evidence="2 3">WL48A</strain>
    </source>
</reference>
<keyword evidence="3" id="KW-1185">Reference proteome</keyword>
<protein>
    <submittedName>
        <fullName evidence="2">Uncharacterized protein</fullName>
    </submittedName>
</protein>
<feature type="compositionally biased region" description="Acidic residues" evidence="1">
    <location>
        <begin position="17"/>
        <end position="28"/>
    </location>
</feature>
<name>A0ABV3XLW3_9ACTN</name>
<comment type="caution">
    <text evidence="2">The sequence shown here is derived from an EMBL/GenBank/DDBJ whole genome shotgun (WGS) entry which is preliminary data.</text>
</comment>
<feature type="compositionally biased region" description="Basic and acidic residues" evidence="1">
    <location>
        <begin position="147"/>
        <end position="160"/>
    </location>
</feature>
<feature type="region of interest" description="Disordered" evidence="1">
    <location>
        <begin position="104"/>
        <end position="160"/>
    </location>
</feature>
<evidence type="ECO:0000256" key="1">
    <source>
        <dbReference type="SAM" id="MobiDB-lite"/>
    </source>
</evidence>
<evidence type="ECO:0000313" key="3">
    <source>
        <dbReference type="Proteomes" id="UP001560045"/>
    </source>
</evidence>
<sequence length="160" mass="16660">MRLQLSATAPRATLAAVDEDSGSADDHEDAEHGNGVVQARQSRRGQCAGRDEGRGPEKGRGRGPAKHDGQRHPGLRGDARSQCAGTGDELGGRCCAYRSMADGIDPWRGQSVADGADTGREEFADDPVCGEEGSAPALSRGAVPQGRTEHGGSRRGQRGD</sequence>
<feature type="region of interest" description="Disordered" evidence="1">
    <location>
        <begin position="1"/>
        <end position="89"/>
    </location>
</feature>
<gene>
    <name evidence="2" type="ORF">ABQ292_24845</name>
</gene>
<evidence type="ECO:0000313" key="2">
    <source>
        <dbReference type="EMBL" id="MEX5721586.1"/>
    </source>
</evidence>
<dbReference type="EMBL" id="JBFNXQ010000142">
    <property type="protein sequence ID" value="MEX5721586.1"/>
    <property type="molecule type" value="Genomic_DNA"/>
</dbReference>
<dbReference type="Proteomes" id="UP001560045">
    <property type="component" value="Unassembled WGS sequence"/>
</dbReference>
<feature type="compositionally biased region" description="Basic and acidic residues" evidence="1">
    <location>
        <begin position="49"/>
        <end position="79"/>
    </location>
</feature>
<organism evidence="2 3">
    <name type="scientific">Geodermatophilus maliterrae</name>
    <dbReference type="NCBI Taxonomy" id="3162531"/>
    <lineage>
        <taxon>Bacteria</taxon>
        <taxon>Bacillati</taxon>
        <taxon>Actinomycetota</taxon>
        <taxon>Actinomycetes</taxon>
        <taxon>Geodermatophilales</taxon>
        <taxon>Geodermatophilaceae</taxon>
        <taxon>Geodermatophilus</taxon>
    </lineage>
</organism>
<proteinExistence type="predicted"/>
<accession>A0ABV3XLW3</accession>